<feature type="compositionally biased region" description="Polar residues" evidence="4">
    <location>
        <begin position="584"/>
        <end position="600"/>
    </location>
</feature>
<evidence type="ECO:0000256" key="4">
    <source>
        <dbReference type="SAM" id="MobiDB-lite"/>
    </source>
</evidence>
<dbReference type="InterPro" id="IPR007244">
    <property type="entry name" value="Naa35_N"/>
</dbReference>
<proteinExistence type="inferred from homology"/>
<feature type="region of interest" description="Disordered" evidence="4">
    <location>
        <begin position="391"/>
        <end position="410"/>
    </location>
</feature>
<name>A0A9P6MYF2_9FUNG</name>
<dbReference type="Pfam" id="PF25789">
    <property type="entry name" value="TPR_NAA35"/>
    <property type="match status" value="1"/>
</dbReference>
<comment type="subcellular location">
    <subcellularLocation>
        <location evidence="1">Cytoplasm</location>
    </subcellularLocation>
</comment>
<feature type="compositionally biased region" description="Basic residues" evidence="4">
    <location>
        <begin position="572"/>
        <end position="581"/>
    </location>
</feature>
<evidence type="ECO:0000256" key="1">
    <source>
        <dbReference type="ARBA" id="ARBA00004496"/>
    </source>
</evidence>
<reference evidence="7" key="1">
    <citation type="journal article" date="2020" name="Fungal Divers.">
        <title>Resolving the Mortierellaceae phylogeny through synthesis of multi-gene phylogenetics and phylogenomics.</title>
        <authorList>
            <person name="Vandepol N."/>
            <person name="Liber J."/>
            <person name="Desiro A."/>
            <person name="Na H."/>
            <person name="Kennedy M."/>
            <person name="Barry K."/>
            <person name="Grigoriev I.V."/>
            <person name="Miller A.N."/>
            <person name="O'Donnell K."/>
            <person name="Stajich J.E."/>
            <person name="Bonito G."/>
        </authorList>
    </citation>
    <scope>NUCLEOTIDE SEQUENCE</scope>
    <source>
        <strain evidence="7">NRRL 2769</strain>
    </source>
</reference>
<keyword evidence="8" id="KW-1185">Reference proteome</keyword>
<organism evidence="7 8">
    <name type="scientific">Entomortierella chlamydospora</name>
    <dbReference type="NCBI Taxonomy" id="101097"/>
    <lineage>
        <taxon>Eukaryota</taxon>
        <taxon>Fungi</taxon>
        <taxon>Fungi incertae sedis</taxon>
        <taxon>Mucoromycota</taxon>
        <taxon>Mortierellomycotina</taxon>
        <taxon>Mortierellomycetes</taxon>
        <taxon>Mortierellales</taxon>
        <taxon>Mortierellaceae</taxon>
        <taxon>Entomortierella</taxon>
    </lineage>
</organism>
<dbReference type="InterPro" id="IPR057982">
    <property type="entry name" value="TPR_NAA35"/>
</dbReference>
<sequence length="820" mass="93045">MDQDASDKSTQRIASKTAQLNLNSGAVYPYEDVTSLLESATKDLKTGQLIQVDSFSLFDAMCAIVIMDPKMDTGIIVEELPQYDINRLLNPKEFIWVFDNILVGQMTWLSGHALSQTLFTSCYILRLFEINLEDEPPVSSSNAQEPYPPKEFVTLVLKSCTLAIAKSCALIWNEMKKGQVYEEEDFMTNKFGVTLYENFPTSSLVMMLDQAEYWMEELGKQWVDSHYGSEANDIHRVAPKCSQFPQAITLLVNIRKHVQEIKSTSALGSQVEGAFDHTVHRKLVTYTPPRAIALLTLEETFTQLDQMCADLEFIARALPFPDATNLVNFFIHFGAQKPAPGAFPRSILQTALYDNQVIMGSTMIQEVIRDSIQELVSPAAWIFEIFNESPTKSDVTNSSSLEPIPEHAEDDIPAQKRQVQTKLVLFIDKAIKPFVDTLQIAGQNSSRQRRNLRKIVQLWENLQEDAEFFDEEIHAVLDRIRAQQEPETIESVDSDISHRPFYFVSWVYHMKLWVMEWLLLLGFELELYSTFEYSMIYGYIDCVLGAHAQHLRRVQTVVESESLANNKEGSILKKKKKKKKKPSSDSGIVQSSADAESAETTPASVTPAAILTPAIRATQDLVTIRLQLARGIFLILAALTRVGHLSTTPQHLASHGLNDLETLYRHRFKAFHHLSSPEAMTYENYLHRLDCEGLDAWQILEYAGEFFSQAKAGLDRLQSFSARDARVDLCEDAWRKDIKSMIKICIANKLAIAGLQKDARVLEQKEFTAESQKRAAAILKRPSKGRDSKQTESRFSFKASVRKPQFEWKYHSLWPVITLA</sequence>
<evidence type="ECO:0000313" key="7">
    <source>
        <dbReference type="EMBL" id="KAG0018264.1"/>
    </source>
</evidence>
<accession>A0A9P6MYF2</accession>
<gene>
    <name evidence="7" type="ORF">BGZ80_007387</name>
</gene>
<dbReference type="InterPro" id="IPR057983">
    <property type="entry name" value="NAA35-like_N"/>
</dbReference>
<dbReference type="GO" id="GO:0031417">
    <property type="term" value="C:NatC complex"/>
    <property type="evidence" value="ECO:0007669"/>
    <property type="project" value="InterPro"/>
</dbReference>
<dbReference type="Proteomes" id="UP000703661">
    <property type="component" value="Unassembled WGS sequence"/>
</dbReference>
<dbReference type="EMBL" id="JAAAID010000377">
    <property type="protein sequence ID" value="KAG0018264.1"/>
    <property type="molecule type" value="Genomic_DNA"/>
</dbReference>
<evidence type="ECO:0000259" key="6">
    <source>
        <dbReference type="Pfam" id="PF25789"/>
    </source>
</evidence>
<comment type="caution">
    <text evidence="7">The sequence shown here is derived from an EMBL/GenBank/DDBJ whole genome shotgun (WGS) entry which is preliminary data.</text>
</comment>
<feature type="compositionally biased region" description="Polar residues" evidence="4">
    <location>
        <begin position="391"/>
        <end position="401"/>
    </location>
</feature>
<dbReference type="Pfam" id="PF04112">
    <property type="entry name" value="Mak10"/>
    <property type="match status" value="1"/>
</dbReference>
<comment type="similarity">
    <text evidence="2">Belongs to the MAK10 family.</text>
</comment>
<evidence type="ECO:0000256" key="2">
    <source>
        <dbReference type="ARBA" id="ARBA00006289"/>
    </source>
</evidence>
<evidence type="ECO:0000256" key="3">
    <source>
        <dbReference type="ARBA" id="ARBA00022490"/>
    </source>
</evidence>
<dbReference type="PANTHER" id="PTHR21373:SF0">
    <property type="entry name" value="N-ALPHA-ACETYLTRANSFERASE 35, NATC AUXILIARY SUBUNIT"/>
    <property type="match status" value="1"/>
</dbReference>
<evidence type="ECO:0000259" key="5">
    <source>
        <dbReference type="Pfam" id="PF04112"/>
    </source>
</evidence>
<feature type="region of interest" description="Disordered" evidence="4">
    <location>
        <begin position="569"/>
        <end position="600"/>
    </location>
</feature>
<dbReference type="AlphaFoldDB" id="A0A9P6MYF2"/>
<keyword evidence="3" id="KW-0963">Cytoplasm</keyword>
<feature type="domain" description="NAA35-like TPR repeats" evidence="6">
    <location>
        <begin position="321"/>
        <end position="817"/>
    </location>
</feature>
<dbReference type="PANTHER" id="PTHR21373">
    <property type="entry name" value="GLUCOSE REPRESSIBLE PROTEIN MAK10"/>
    <property type="match status" value="1"/>
</dbReference>
<feature type="domain" description="NAA35-like N-terminal" evidence="5">
    <location>
        <begin position="47"/>
        <end position="203"/>
    </location>
</feature>
<protein>
    <submittedName>
        <fullName evidence="7">Uncharacterized protein</fullName>
    </submittedName>
</protein>
<evidence type="ECO:0000313" key="8">
    <source>
        <dbReference type="Proteomes" id="UP000703661"/>
    </source>
</evidence>